<proteinExistence type="predicted"/>
<comment type="caution">
    <text evidence="1">The sequence shown here is derived from an EMBL/GenBank/DDBJ whole genome shotgun (WGS) entry which is preliminary data.</text>
</comment>
<protein>
    <submittedName>
        <fullName evidence="1">Uncharacterized protein</fullName>
    </submittedName>
</protein>
<reference evidence="1" key="1">
    <citation type="submission" date="2019-05" db="EMBL/GenBank/DDBJ databases">
        <title>Annotation for the trematode Paragonimus heterotremus.</title>
        <authorList>
            <person name="Choi Y.-J."/>
        </authorList>
    </citation>
    <scope>NUCLEOTIDE SEQUENCE</scope>
    <source>
        <strain evidence="1">LC</strain>
    </source>
</reference>
<gene>
    <name evidence="1" type="ORF">PHET_06784</name>
</gene>
<keyword evidence="2" id="KW-1185">Reference proteome</keyword>
<evidence type="ECO:0000313" key="2">
    <source>
        <dbReference type="Proteomes" id="UP000748531"/>
    </source>
</evidence>
<dbReference type="AlphaFoldDB" id="A0A8J4TDW9"/>
<organism evidence="1 2">
    <name type="scientific">Paragonimus heterotremus</name>
    <dbReference type="NCBI Taxonomy" id="100268"/>
    <lineage>
        <taxon>Eukaryota</taxon>
        <taxon>Metazoa</taxon>
        <taxon>Spiralia</taxon>
        <taxon>Lophotrochozoa</taxon>
        <taxon>Platyhelminthes</taxon>
        <taxon>Trematoda</taxon>
        <taxon>Digenea</taxon>
        <taxon>Plagiorchiida</taxon>
        <taxon>Troglotremata</taxon>
        <taxon>Troglotrematidae</taxon>
        <taxon>Paragonimus</taxon>
    </lineage>
</organism>
<dbReference type="EMBL" id="LUCH01003626">
    <property type="protein sequence ID" value="KAF5399897.1"/>
    <property type="molecule type" value="Genomic_DNA"/>
</dbReference>
<name>A0A8J4TDW9_9TREM</name>
<sequence>MEDIIVLFADVYANIGTNQIEELLYTTRGNYRESFSSSICCRLSKLKKLISVYNQDTGVQTMRQTRPKGHQSVGNIAATSRMCTQMFLNVHCCELIKKE</sequence>
<evidence type="ECO:0000313" key="1">
    <source>
        <dbReference type="EMBL" id="KAF5399897.1"/>
    </source>
</evidence>
<dbReference type="Proteomes" id="UP000748531">
    <property type="component" value="Unassembled WGS sequence"/>
</dbReference>
<accession>A0A8J4TDW9</accession>